<evidence type="ECO:0000313" key="5">
    <source>
        <dbReference type="Proteomes" id="UP000694523"/>
    </source>
</evidence>
<dbReference type="AlphaFoldDB" id="A0A8C6TTT6"/>
<evidence type="ECO:0000256" key="1">
    <source>
        <dbReference type="ARBA" id="ARBA00007881"/>
    </source>
</evidence>
<reference evidence="4" key="1">
    <citation type="submission" date="2025-08" db="UniProtKB">
        <authorList>
            <consortium name="Ensembl"/>
        </authorList>
    </citation>
    <scope>IDENTIFICATION</scope>
</reference>
<keyword evidence="5" id="KW-1185">Reference proteome</keyword>
<protein>
    <recommendedName>
        <fullName evidence="6">Tensin 2a</fullName>
    </recommendedName>
</protein>
<comment type="similarity">
    <text evidence="1">Belongs to the PTEN phosphatase protein family.</text>
</comment>
<dbReference type="PROSITE" id="PS51182">
    <property type="entry name" value="C2_TENSIN"/>
    <property type="match status" value="1"/>
</dbReference>
<feature type="domain" description="C2 tensin-type" evidence="3">
    <location>
        <begin position="116"/>
        <end position="273"/>
    </location>
</feature>
<dbReference type="Proteomes" id="UP000694523">
    <property type="component" value="Unplaced"/>
</dbReference>
<dbReference type="SUPFAM" id="SSF52799">
    <property type="entry name" value="(Phosphotyrosine protein) phosphatases II"/>
    <property type="match status" value="1"/>
</dbReference>
<dbReference type="InterPro" id="IPR003595">
    <property type="entry name" value="Tyr_Pase_cat"/>
</dbReference>
<dbReference type="PANTHER" id="PTHR45734">
    <property type="entry name" value="TENSIN"/>
    <property type="match status" value="1"/>
</dbReference>
<dbReference type="GO" id="GO:0004725">
    <property type="term" value="F:protein tyrosine phosphatase activity"/>
    <property type="evidence" value="ECO:0007669"/>
    <property type="project" value="InterPro"/>
</dbReference>
<dbReference type="InterPro" id="IPR000242">
    <property type="entry name" value="PTP_cat"/>
</dbReference>
<dbReference type="Pfam" id="PF00102">
    <property type="entry name" value="Y_phosphatase"/>
    <property type="match status" value="1"/>
</dbReference>
<dbReference type="InterPro" id="IPR029021">
    <property type="entry name" value="Prot-tyrosine_phosphatase-like"/>
</dbReference>
<evidence type="ECO:0000259" key="2">
    <source>
        <dbReference type="PROSITE" id="PS51181"/>
    </source>
</evidence>
<dbReference type="SMART" id="SM00404">
    <property type="entry name" value="PTPc_motif"/>
    <property type="match status" value="1"/>
</dbReference>
<dbReference type="SMART" id="SM01326">
    <property type="entry name" value="PTEN_C2"/>
    <property type="match status" value="1"/>
</dbReference>
<dbReference type="CDD" id="cd14562">
    <property type="entry name" value="PTP_tensin-2"/>
    <property type="match status" value="1"/>
</dbReference>
<dbReference type="Pfam" id="PF10409">
    <property type="entry name" value="PTEN_C2"/>
    <property type="match status" value="1"/>
</dbReference>
<feature type="domain" description="Phosphatase tensin-type" evidence="2">
    <location>
        <begin position="2"/>
        <end position="174"/>
    </location>
</feature>
<dbReference type="InterPro" id="IPR035892">
    <property type="entry name" value="C2_domain_sf"/>
</dbReference>
<dbReference type="InterPro" id="IPR029023">
    <property type="entry name" value="Tensin_phosphatase"/>
</dbReference>
<dbReference type="Gene3D" id="3.90.190.10">
    <property type="entry name" value="Protein tyrosine phosphatase superfamily"/>
    <property type="match status" value="1"/>
</dbReference>
<dbReference type="SUPFAM" id="SSF49562">
    <property type="entry name" value="C2 domain (Calcium/lipid-binding domain, CaLB)"/>
    <property type="match status" value="1"/>
</dbReference>
<dbReference type="PANTHER" id="PTHR45734:SF1">
    <property type="entry name" value="TENSIN-2"/>
    <property type="match status" value="1"/>
</dbReference>
<evidence type="ECO:0000259" key="3">
    <source>
        <dbReference type="PROSITE" id="PS51182"/>
    </source>
</evidence>
<dbReference type="PROSITE" id="PS51181">
    <property type="entry name" value="PPASE_TENSIN"/>
    <property type="match status" value="1"/>
</dbReference>
<name>A0A8C6TTT6_9GOBI</name>
<evidence type="ECO:0008006" key="6">
    <source>
        <dbReference type="Google" id="ProtNLM"/>
    </source>
</evidence>
<dbReference type="InterPro" id="IPR051484">
    <property type="entry name" value="Tensin_PTEN_phosphatase"/>
</dbReference>
<reference evidence="4" key="2">
    <citation type="submission" date="2025-09" db="UniProtKB">
        <authorList>
            <consortium name="Ensembl"/>
        </authorList>
    </citation>
    <scope>IDENTIFICATION</scope>
</reference>
<dbReference type="FunFam" id="3.90.190.10:FF:000010">
    <property type="entry name" value="tensin-1 isoform X2"/>
    <property type="match status" value="1"/>
</dbReference>
<dbReference type="Ensembl" id="ENSNMLT00000028456.1">
    <property type="protein sequence ID" value="ENSNMLP00000025447.1"/>
    <property type="gene ID" value="ENSNMLG00000016277.1"/>
</dbReference>
<evidence type="ECO:0000313" key="4">
    <source>
        <dbReference type="Ensembl" id="ENSNMLP00000025447.1"/>
    </source>
</evidence>
<dbReference type="Gene3D" id="2.60.40.1110">
    <property type="match status" value="2"/>
</dbReference>
<dbReference type="InterPro" id="IPR014020">
    <property type="entry name" value="Tensin_C2-dom"/>
</dbReference>
<sequence>MSRVMERHYDFDLTYITERIISVFFPPKLEEQRYRLNLKEVAAMLKSKHQDKFLLLNLSERRHDISRLNPKVHDFGWPDLHAPPLDKICAICKAMETWLTADPQHVVVLHCKGNKGKTGVIIAAYMHYSKISAGADQALSTLAMRKFCEDKVSSSLQPSQNRYIYYFGGLLSGAIKMNSSPLFLHQVLIPSLPNFQGEGGYFPFLKIYQSMQLVKCYHRRAHTPDRDTVFRLQFHTCTIHGSQLWFGKGELDEACTDERFPSDATVEFVFSSGPEKIKGREYQKNDPAVTVDYNTGDPVVRWDSYENFNDRYQDSLEGN</sequence>
<organism evidence="4 5">
    <name type="scientific">Neogobius melanostomus</name>
    <name type="common">round goby</name>
    <dbReference type="NCBI Taxonomy" id="47308"/>
    <lineage>
        <taxon>Eukaryota</taxon>
        <taxon>Metazoa</taxon>
        <taxon>Chordata</taxon>
        <taxon>Craniata</taxon>
        <taxon>Vertebrata</taxon>
        <taxon>Euteleostomi</taxon>
        <taxon>Actinopterygii</taxon>
        <taxon>Neopterygii</taxon>
        <taxon>Teleostei</taxon>
        <taxon>Neoteleostei</taxon>
        <taxon>Acanthomorphata</taxon>
        <taxon>Gobiaria</taxon>
        <taxon>Gobiiformes</taxon>
        <taxon>Gobioidei</taxon>
        <taxon>Gobiidae</taxon>
        <taxon>Benthophilinae</taxon>
        <taxon>Neogobiini</taxon>
        <taxon>Neogobius</taxon>
    </lineage>
</organism>
<dbReference type="GO" id="GO:0005925">
    <property type="term" value="C:focal adhesion"/>
    <property type="evidence" value="ECO:0007669"/>
    <property type="project" value="TreeGrafter"/>
</dbReference>
<proteinExistence type="inferred from homology"/>
<accession>A0A8C6TTT6</accession>